<gene>
    <name evidence="2" type="ORF">DKX38_001142</name>
</gene>
<evidence type="ECO:0000259" key="1">
    <source>
        <dbReference type="Pfam" id="PF22936"/>
    </source>
</evidence>
<sequence>MDTDEVKGTGIEKFDGRDFSYWKMQIEDYLYGKKLHLPLLGQKPESMKDEEWISLDKQVLGLIRLTLTRKVAHNVIKESWEAMRTTISNSARKSKLNYDDIRDLILGEEVCRRDAGESSTSGSALNVETRGHIQANCYKMKEDDDKFANTVAEEGHEALLFSVSSPLDSCVSDSGASFLTTPHQNILQNYVAGDYGVVYLADGEPLRIIGIGDVEIKQLNNSTWRLQ</sequence>
<dbReference type="Pfam" id="PF22936">
    <property type="entry name" value="Pol_BBD"/>
    <property type="match status" value="1"/>
</dbReference>
<evidence type="ECO:0000313" key="2">
    <source>
        <dbReference type="EMBL" id="KAB5573948.1"/>
    </source>
</evidence>
<feature type="domain" description="Retrovirus-related Pol polyprotein from transposon TNT 1-94-like beta-barrel" evidence="1">
    <location>
        <begin position="172"/>
        <end position="224"/>
    </location>
</feature>
<keyword evidence="3" id="KW-1185">Reference proteome</keyword>
<evidence type="ECO:0000313" key="3">
    <source>
        <dbReference type="Proteomes" id="UP000326939"/>
    </source>
</evidence>
<dbReference type="Proteomes" id="UP000326939">
    <property type="component" value="Chromosome 1"/>
</dbReference>
<dbReference type="EMBL" id="VDCV01000001">
    <property type="protein sequence ID" value="KAB5573948.1"/>
    <property type="molecule type" value="Genomic_DNA"/>
</dbReference>
<dbReference type="InterPro" id="IPR054722">
    <property type="entry name" value="PolX-like_BBD"/>
</dbReference>
<reference evidence="3" key="1">
    <citation type="journal article" date="2019" name="Gigascience">
        <title>De novo genome assembly of the endangered Acer yangbiense, a plant species with extremely small populations endemic to Yunnan Province, China.</title>
        <authorList>
            <person name="Yang J."/>
            <person name="Wariss H.M."/>
            <person name="Tao L."/>
            <person name="Zhang R."/>
            <person name="Yun Q."/>
            <person name="Hollingsworth P."/>
            <person name="Dao Z."/>
            <person name="Luo G."/>
            <person name="Guo H."/>
            <person name="Ma Y."/>
            <person name="Sun W."/>
        </authorList>
    </citation>
    <scope>NUCLEOTIDE SEQUENCE [LARGE SCALE GENOMIC DNA]</scope>
    <source>
        <strain evidence="3">cv. br00</strain>
    </source>
</reference>
<comment type="caution">
    <text evidence="2">The sequence shown here is derived from an EMBL/GenBank/DDBJ whole genome shotgun (WGS) entry which is preliminary data.</text>
</comment>
<name>A0A5N5P413_9ROSI</name>
<proteinExistence type="predicted"/>
<protein>
    <recommendedName>
        <fullName evidence="1">Retrovirus-related Pol polyprotein from transposon TNT 1-94-like beta-barrel domain-containing protein</fullName>
    </recommendedName>
</protein>
<dbReference type="AlphaFoldDB" id="A0A5N5P413"/>
<organism evidence="2 3">
    <name type="scientific">Salix brachista</name>
    <dbReference type="NCBI Taxonomy" id="2182728"/>
    <lineage>
        <taxon>Eukaryota</taxon>
        <taxon>Viridiplantae</taxon>
        <taxon>Streptophyta</taxon>
        <taxon>Embryophyta</taxon>
        <taxon>Tracheophyta</taxon>
        <taxon>Spermatophyta</taxon>
        <taxon>Magnoliopsida</taxon>
        <taxon>eudicotyledons</taxon>
        <taxon>Gunneridae</taxon>
        <taxon>Pentapetalae</taxon>
        <taxon>rosids</taxon>
        <taxon>fabids</taxon>
        <taxon>Malpighiales</taxon>
        <taxon>Salicaceae</taxon>
        <taxon>Saliceae</taxon>
        <taxon>Salix</taxon>
    </lineage>
</organism>
<accession>A0A5N5P413</accession>